<evidence type="ECO:0000313" key="1">
    <source>
        <dbReference type="EMBL" id="COX51773.1"/>
    </source>
</evidence>
<organism evidence="1 2">
    <name type="scientific">Mycobacterium tuberculosis</name>
    <dbReference type="NCBI Taxonomy" id="1773"/>
    <lineage>
        <taxon>Bacteria</taxon>
        <taxon>Bacillati</taxon>
        <taxon>Actinomycetota</taxon>
        <taxon>Actinomycetes</taxon>
        <taxon>Mycobacteriales</taxon>
        <taxon>Mycobacteriaceae</taxon>
        <taxon>Mycobacterium</taxon>
        <taxon>Mycobacterium tuberculosis complex</taxon>
    </lineage>
</organism>
<protein>
    <submittedName>
        <fullName evidence="1">Uncharacterized protein</fullName>
    </submittedName>
</protein>
<dbReference type="EMBL" id="CSAJ01001044">
    <property type="protein sequence ID" value="COX51773.1"/>
    <property type="molecule type" value="Genomic_DNA"/>
</dbReference>
<dbReference type="AlphaFoldDB" id="A0A655JS22"/>
<evidence type="ECO:0000313" key="2">
    <source>
        <dbReference type="Proteomes" id="UP000044938"/>
    </source>
</evidence>
<reference evidence="1 2" key="1">
    <citation type="submission" date="2015-03" db="EMBL/GenBank/DDBJ databases">
        <authorList>
            <consortium name="Pathogen Informatics"/>
        </authorList>
    </citation>
    <scope>NUCLEOTIDE SEQUENCE [LARGE SCALE GENOMIC DNA]</scope>
    <source>
        <strain evidence="1 2">M09401471</strain>
    </source>
</reference>
<accession>A0A655JS22</accession>
<proteinExistence type="predicted"/>
<name>A0A655JS22_MYCTX</name>
<dbReference type="Proteomes" id="UP000044938">
    <property type="component" value="Unassembled WGS sequence"/>
</dbReference>
<sequence length="46" mass="4546">MWACSAVPAATVERSVNSASAACSPLTSTAGTPPAITVSIPLCQAR</sequence>
<gene>
    <name evidence="1" type="ORF">ERS007720_04620</name>
</gene>